<sequence length="333" mass="37365">MAIGCGGKANTAKDTGYLSDDSDFYGDEATKHELEERANSFDAEAWHQDRSPSLIELARKNMAAQKPEETTVTLYNPYEGDLYAKQLGESVDEFVQRLPPATTPATEAHPWIFLANPYRKVSNNKYSEAKLADEAPPNDCANLAEFVVRGNQILCQLTDLRHDMETKNPGKAKGTITKALNPHRDEIVKELLATAVELHVTTGKWMIFPGPEEVNEVWHVVAKATANNQLGISSKVAPDSGDDRKGRLVCIYTEDFRDMDDVRRVLLKLKDLGLVLKSKAIFYKCDAWTYLNITSTNEYNIKASMYSSKDLLEAKDGRVESYFYPKKKDENGD</sequence>
<dbReference type="OrthoDB" id="10067381at2759"/>
<comment type="similarity">
    <text evidence="1">Belongs to the UPF0696 family.</text>
</comment>
<evidence type="ECO:0000313" key="3">
    <source>
        <dbReference type="EMBL" id="KAG4412973.1"/>
    </source>
</evidence>
<proteinExistence type="inferred from homology"/>
<dbReference type="EMBL" id="JAFJYH010000341">
    <property type="protein sequence ID" value="KAG4412973.1"/>
    <property type="molecule type" value="Genomic_DNA"/>
</dbReference>
<dbReference type="Gene3D" id="3.30.760.10">
    <property type="entry name" value="RNA Cap, Translation Initiation Factor Eif4e"/>
    <property type="match status" value="1"/>
</dbReference>
<evidence type="ECO:0000313" key="4">
    <source>
        <dbReference type="Proteomes" id="UP000664132"/>
    </source>
</evidence>
<evidence type="ECO:0000256" key="1">
    <source>
        <dbReference type="ARBA" id="ARBA00010568"/>
    </source>
</evidence>
<dbReference type="Proteomes" id="UP000664132">
    <property type="component" value="Unassembled WGS sequence"/>
</dbReference>
<name>A0A8H7T5Y8_9HELO</name>
<accession>A0A8H7T5Y8</accession>
<dbReference type="PANTHER" id="PTHR31977:SF1">
    <property type="entry name" value="UPF0696 PROTEIN C11ORF68"/>
    <property type="match status" value="1"/>
</dbReference>
<dbReference type="PANTHER" id="PTHR31977">
    <property type="entry name" value="UPF0696 PROTEIN C11ORF68"/>
    <property type="match status" value="1"/>
</dbReference>
<organism evidence="3 4">
    <name type="scientific">Cadophora malorum</name>
    <dbReference type="NCBI Taxonomy" id="108018"/>
    <lineage>
        <taxon>Eukaryota</taxon>
        <taxon>Fungi</taxon>
        <taxon>Dikarya</taxon>
        <taxon>Ascomycota</taxon>
        <taxon>Pezizomycotina</taxon>
        <taxon>Leotiomycetes</taxon>
        <taxon>Helotiales</taxon>
        <taxon>Ploettnerulaceae</taxon>
        <taxon>Cadophora</taxon>
    </lineage>
</organism>
<feature type="region of interest" description="Disordered" evidence="2">
    <location>
        <begin position="1"/>
        <end position="25"/>
    </location>
</feature>
<gene>
    <name evidence="3" type="ORF">IFR04_013894</name>
</gene>
<dbReference type="AlphaFoldDB" id="A0A8H7T5Y8"/>
<dbReference type="Pfam" id="PF08939">
    <property type="entry name" value="Bles03"/>
    <property type="match status" value="1"/>
</dbReference>
<keyword evidence="4" id="KW-1185">Reference proteome</keyword>
<reference evidence="3" key="1">
    <citation type="submission" date="2021-02" db="EMBL/GenBank/DDBJ databases">
        <title>Genome sequence Cadophora malorum strain M34.</title>
        <authorList>
            <person name="Stefanovic E."/>
            <person name="Vu D."/>
            <person name="Scully C."/>
            <person name="Dijksterhuis J."/>
            <person name="Roader J."/>
            <person name="Houbraken J."/>
        </authorList>
    </citation>
    <scope>NUCLEOTIDE SEQUENCE</scope>
    <source>
        <strain evidence="3">M34</strain>
    </source>
</reference>
<protein>
    <recommendedName>
        <fullName evidence="5">DUF1917-domain-containing protein</fullName>
    </recommendedName>
</protein>
<dbReference type="InterPro" id="IPR023398">
    <property type="entry name" value="TIF_eIF4e-like"/>
</dbReference>
<dbReference type="InterPro" id="IPR015034">
    <property type="entry name" value="Bles03"/>
</dbReference>
<evidence type="ECO:0008006" key="5">
    <source>
        <dbReference type="Google" id="ProtNLM"/>
    </source>
</evidence>
<comment type="caution">
    <text evidence="3">The sequence shown here is derived from an EMBL/GenBank/DDBJ whole genome shotgun (WGS) entry which is preliminary data.</text>
</comment>
<dbReference type="SUPFAM" id="SSF55418">
    <property type="entry name" value="eIF4e-like"/>
    <property type="match status" value="1"/>
</dbReference>
<evidence type="ECO:0000256" key="2">
    <source>
        <dbReference type="SAM" id="MobiDB-lite"/>
    </source>
</evidence>